<gene>
    <name evidence="2" type="ORF">CLAFUR5_14179</name>
</gene>
<keyword evidence="3" id="KW-1185">Reference proteome</keyword>
<sequence>MISTLRREQVPTSIRTGLVRGAFDDEDLCTQCTYKHTNANGFKQHPEKNPRSKGKDSRKEETLNQKVQGQKGKGKGKAAAAVEDDD</sequence>
<evidence type="ECO:0000256" key="1">
    <source>
        <dbReference type="SAM" id="MobiDB-lite"/>
    </source>
</evidence>
<dbReference type="EMBL" id="CP090175">
    <property type="protein sequence ID" value="UJO24905.1"/>
    <property type="molecule type" value="Genomic_DNA"/>
</dbReference>
<evidence type="ECO:0000313" key="2">
    <source>
        <dbReference type="EMBL" id="UJO24905.1"/>
    </source>
</evidence>
<reference evidence="2" key="1">
    <citation type="submission" date="2021-12" db="EMBL/GenBank/DDBJ databases">
        <authorList>
            <person name="Zaccaron A."/>
            <person name="Stergiopoulos I."/>
        </authorList>
    </citation>
    <scope>NUCLEOTIDE SEQUENCE</scope>
    <source>
        <strain evidence="2">Race5_Kim</strain>
    </source>
</reference>
<proteinExistence type="predicted"/>
<feature type="compositionally biased region" description="Basic and acidic residues" evidence="1">
    <location>
        <begin position="44"/>
        <end position="63"/>
    </location>
</feature>
<name>A0A9Q8PM15_PASFU</name>
<feature type="region of interest" description="Disordered" evidence="1">
    <location>
        <begin position="35"/>
        <end position="86"/>
    </location>
</feature>
<dbReference type="AlphaFoldDB" id="A0A9Q8PM15"/>
<organism evidence="2 3">
    <name type="scientific">Passalora fulva</name>
    <name type="common">Tomato leaf mold</name>
    <name type="synonym">Cladosporium fulvum</name>
    <dbReference type="NCBI Taxonomy" id="5499"/>
    <lineage>
        <taxon>Eukaryota</taxon>
        <taxon>Fungi</taxon>
        <taxon>Dikarya</taxon>
        <taxon>Ascomycota</taxon>
        <taxon>Pezizomycotina</taxon>
        <taxon>Dothideomycetes</taxon>
        <taxon>Dothideomycetidae</taxon>
        <taxon>Mycosphaerellales</taxon>
        <taxon>Mycosphaerellaceae</taxon>
        <taxon>Fulvia</taxon>
    </lineage>
</organism>
<evidence type="ECO:0000313" key="3">
    <source>
        <dbReference type="Proteomes" id="UP000756132"/>
    </source>
</evidence>
<protein>
    <submittedName>
        <fullName evidence="2">Uncharacterized protein</fullName>
    </submittedName>
</protein>
<accession>A0A9Q8PM15</accession>
<reference evidence="2" key="2">
    <citation type="journal article" date="2022" name="Microb. Genom.">
        <title>A chromosome-scale genome assembly of the tomato pathogen Cladosporium fulvum reveals a compartmentalized genome architecture and the presence of a dispensable chromosome.</title>
        <authorList>
            <person name="Zaccaron A.Z."/>
            <person name="Chen L.H."/>
            <person name="Samaras A."/>
            <person name="Stergiopoulos I."/>
        </authorList>
    </citation>
    <scope>NUCLEOTIDE SEQUENCE</scope>
    <source>
        <strain evidence="2">Race5_Kim</strain>
    </source>
</reference>
<feature type="compositionally biased region" description="Low complexity" evidence="1">
    <location>
        <begin position="77"/>
        <end position="86"/>
    </location>
</feature>
<dbReference type="Proteomes" id="UP000756132">
    <property type="component" value="Chromosome 13"/>
</dbReference>